<dbReference type="NCBIfam" id="NF038070">
    <property type="entry name" value="LmbU_fam_TF"/>
    <property type="match status" value="1"/>
</dbReference>
<proteinExistence type="predicted"/>
<sequence length="186" mass="21676">MGLQFPHSLAFEEWERTGKKITRIVNSSAWFLGDWVVYGQTRYSDRYRRAIETARLDYQTIRNYAWVARRFEHSRRRDKLSFQHHAEVAALPAEQQDYWLDLAEESGWSRNQLRQHVRNSRLAERGAVAPERPMPAIQVTTERLERWQRAAEQAGSSIETWIIANLDSAAGRALEEGEANRALAVH</sequence>
<gene>
    <name evidence="1" type="ORF">GCM10010470_01180</name>
</gene>
<accession>A0ABN3V029</accession>
<dbReference type="Proteomes" id="UP001500979">
    <property type="component" value="Unassembled WGS sequence"/>
</dbReference>
<evidence type="ECO:0000313" key="2">
    <source>
        <dbReference type="Proteomes" id="UP001500979"/>
    </source>
</evidence>
<dbReference type="InterPro" id="IPR049735">
    <property type="entry name" value="NovE/LmbU-like"/>
</dbReference>
<comment type="caution">
    <text evidence="1">The sequence shown here is derived from an EMBL/GenBank/DDBJ whole genome shotgun (WGS) entry which is preliminary data.</text>
</comment>
<evidence type="ECO:0000313" key="1">
    <source>
        <dbReference type="EMBL" id="GAA2773269.1"/>
    </source>
</evidence>
<reference evidence="1 2" key="1">
    <citation type="journal article" date="2019" name="Int. J. Syst. Evol. Microbiol.">
        <title>The Global Catalogue of Microorganisms (GCM) 10K type strain sequencing project: providing services to taxonomists for standard genome sequencing and annotation.</title>
        <authorList>
            <consortium name="The Broad Institute Genomics Platform"/>
            <consortium name="The Broad Institute Genome Sequencing Center for Infectious Disease"/>
            <person name="Wu L."/>
            <person name="Ma J."/>
        </authorList>
    </citation>
    <scope>NUCLEOTIDE SEQUENCE [LARGE SCALE GENOMIC DNA]</scope>
    <source>
        <strain evidence="1 2">JCM 9383</strain>
    </source>
</reference>
<organism evidence="1 2">
    <name type="scientific">Saccharopolyspora taberi</name>
    <dbReference type="NCBI Taxonomy" id="60895"/>
    <lineage>
        <taxon>Bacteria</taxon>
        <taxon>Bacillati</taxon>
        <taxon>Actinomycetota</taxon>
        <taxon>Actinomycetes</taxon>
        <taxon>Pseudonocardiales</taxon>
        <taxon>Pseudonocardiaceae</taxon>
        <taxon>Saccharopolyspora</taxon>
    </lineage>
</organism>
<dbReference type="RefSeq" id="WP_344677305.1">
    <property type="nucleotide sequence ID" value="NZ_BAAAUX010000001.1"/>
</dbReference>
<keyword evidence="2" id="KW-1185">Reference proteome</keyword>
<protein>
    <recommendedName>
        <fullName evidence="3">LmbU</fullName>
    </recommendedName>
</protein>
<name>A0ABN3V029_9PSEU</name>
<dbReference type="EMBL" id="BAAAUX010000001">
    <property type="protein sequence ID" value="GAA2773269.1"/>
    <property type="molecule type" value="Genomic_DNA"/>
</dbReference>
<evidence type="ECO:0008006" key="3">
    <source>
        <dbReference type="Google" id="ProtNLM"/>
    </source>
</evidence>